<evidence type="ECO:0000313" key="1">
    <source>
        <dbReference type="EMBL" id="MCI81240.1"/>
    </source>
</evidence>
<reference evidence="1 2" key="1">
    <citation type="journal article" date="2018" name="Front. Plant Sci.">
        <title>Red Clover (Trifolium pratense) and Zigzag Clover (T. medium) - A Picture of Genomic Similarities and Differences.</title>
        <authorList>
            <person name="Dluhosova J."/>
            <person name="Istvanek J."/>
            <person name="Nedelnik J."/>
            <person name="Repkova J."/>
        </authorList>
    </citation>
    <scope>NUCLEOTIDE SEQUENCE [LARGE SCALE GENOMIC DNA]</scope>
    <source>
        <strain evidence="2">cv. 10/8</strain>
        <tissue evidence="1">Leaf</tissue>
    </source>
</reference>
<dbReference type="AlphaFoldDB" id="A0A392V478"/>
<keyword evidence="2" id="KW-1185">Reference proteome</keyword>
<sequence>MVSFLFAVRKEQQQNNNPSFSSVLTDDDVHDDRVCLHVSVGDPCCPSCNHQQQLTTNNKRK</sequence>
<comment type="caution">
    <text evidence="1">The sequence shown here is derived from an EMBL/GenBank/DDBJ whole genome shotgun (WGS) entry which is preliminary data.</text>
</comment>
<name>A0A392V478_9FABA</name>
<dbReference type="EMBL" id="LXQA011014146">
    <property type="protein sequence ID" value="MCI81240.1"/>
    <property type="molecule type" value="Genomic_DNA"/>
</dbReference>
<proteinExistence type="predicted"/>
<dbReference type="Proteomes" id="UP000265520">
    <property type="component" value="Unassembled WGS sequence"/>
</dbReference>
<evidence type="ECO:0000313" key="2">
    <source>
        <dbReference type="Proteomes" id="UP000265520"/>
    </source>
</evidence>
<organism evidence="1 2">
    <name type="scientific">Trifolium medium</name>
    <dbReference type="NCBI Taxonomy" id="97028"/>
    <lineage>
        <taxon>Eukaryota</taxon>
        <taxon>Viridiplantae</taxon>
        <taxon>Streptophyta</taxon>
        <taxon>Embryophyta</taxon>
        <taxon>Tracheophyta</taxon>
        <taxon>Spermatophyta</taxon>
        <taxon>Magnoliopsida</taxon>
        <taxon>eudicotyledons</taxon>
        <taxon>Gunneridae</taxon>
        <taxon>Pentapetalae</taxon>
        <taxon>rosids</taxon>
        <taxon>fabids</taxon>
        <taxon>Fabales</taxon>
        <taxon>Fabaceae</taxon>
        <taxon>Papilionoideae</taxon>
        <taxon>50 kb inversion clade</taxon>
        <taxon>NPAAA clade</taxon>
        <taxon>Hologalegina</taxon>
        <taxon>IRL clade</taxon>
        <taxon>Trifolieae</taxon>
        <taxon>Trifolium</taxon>
    </lineage>
</organism>
<protein>
    <submittedName>
        <fullName evidence="1">Uncharacterized protein</fullName>
    </submittedName>
</protein>
<accession>A0A392V478</accession>
<feature type="non-terminal residue" evidence="1">
    <location>
        <position position="61"/>
    </location>
</feature>